<protein>
    <submittedName>
        <fullName evidence="1">Uncharacterized protein</fullName>
    </submittedName>
</protein>
<proteinExistence type="predicted"/>
<reference evidence="1 2" key="1">
    <citation type="journal article" date="2013" name="Genome Announc.">
        <title>Genome Sequence of an Epidemic Isolate of Mycobacterium abscessus subsp. bolletii from Rio de Janeiro, Brazil.</title>
        <authorList>
            <person name="Davidson R.M."/>
            <person name="Reynolds P.R."/>
            <person name="Farias-Hesson E."/>
            <person name="Duarte R.S."/>
            <person name="Jackson M."/>
            <person name="Strong M."/>
        </authorList>
    </citation>
    <scope>NUCLEOTIDE SEQUENCE [LARGE SCALE GENOMIC DNA]</scope>
    <source>
        <strain evidence="1 2">CRM-0020</strain>
    </source>
</reference>
<gene>
    <name evidence="1" type="ORF">J108_23540</name>
</gene>
<dbReference type="EMBL" id="ATFQ01000040">
    <property type="protein sequence ID" value="EPQ20988.1"/>
    <property type="molecule type" value="Genomic_DNA"/>
</dbReference>
<organism evidence="1 2">
    <name type="scientific">Mycobacteroides abscessus subsp. bolletii CRM-0020</name>
    <dbReference type="NCBI Taxonomy" id="1306401"/>
    <lineage>
        <taxon>Bacteria</taxon>
        <taxon>Bacillati</taxon>
        <taxon>Actinomycetota</taxon>
        <taxon>Actinomycetes</taxon>
        <taxon>Mycobacteriales</taxon>
        <taxon>Mycobacteriaceae</taxon>
        <taxon>Mycobacteroides</taxon>
        <taxon>Mycobacteroides abscessus</taxon>
    </lineage>
</organism>
<name>A0A829HN14_9MYCO</name>
<dbReference type="AlphaFoldDB" id="A0A829HN14"/>
<evidence type="ECO:0000313" key="2">
    <source>
        <dbReference type="Proteomes" id="UP000014969"/>
    </source>
</evidence>
<dbReference type="Proteomes" id="UP000014969">
    <property type="component" value="Unassembled WGS sequence"/>
</dbReference>
<sequence>MAKATGKLADDLDESLSADVAVPLRSAVVNYIAALRAVSVSETDHASDKQLNGVWAFYNNMVDAPLNICGIEG</sequence>
<accession>A0A829HN14</accession>
<evidence type="ECO:0000313" key="1">
    <source>
        <dbReference type="EMBL" id="EPQ20988.1"/>
    </source>
</evidence>
<comment type="caution">
    <text evidence="1">The sequence shown here is derived from an EMBL/GenBank/DDBJ whole genome shotgun (WGS) entry which is preliminary data.</text>
</comment>